<keyword evidence="4" id="KW-1185">Reference proteome</keyword>
<feature type="transmembrane region" description="Helical" evidence="1">
    <location>
        <begin position="339"/>
        <end position="360"/>
    </location>
</feature>
<feature type="signal peptide" evidence="2">
    <location>
        <begin position="1"/>
        <end position="19"/>
    </location>
</feature>
<proteinExistence type="predicted"/>
<dbReference type="RefSeq" id="XP_025376962.1">
    <property type="nucleotide sequence ID" value="XM_025519987.1"/>
</dbReference>
<dbReference type="EMBL" id="KZ819636">
    <property type="protein sequence ID" value="PWN89764.1"/>
    <property type="molecule type" value="Genomic_DNA"/>
</dbReference>
<keyword evidence="1" id="KW-0812">Transmembrane</keyword>
<evidence type="ECO:0000256" key="2">
    <source>
        <dbReference type="SAM" id="SignalP"/>
    </source>
</evidence>
<evidence type="ECO:0000313" key="4">
    <source>
        <dbReference type="Proteomes" id="UP000245768"/>
    </source>
</evidence>
<organism evidence="3 4">
    <name type="scientific">Acaromyces ingoldii</name>
    <dbReference type="NCBI Taxonomy" id="215250"/>
    <lineage>
        <taxon>Eukaryota</taxon>
        <taxon>Fungi</taxon>
        <taxon>Dikarya</taxon>
        <taxon>Basidiomycota</taxon>
        <taxon>Ustilaginomycotina</taxon>
        <taxon>Exobasidiomycetes</taxon>
        <taxon>Exobasidiales</taxon>
        <taxon>Cryptobasidiaceae</taxon>
        <taxon>Acaromyces</taxon>
    </lineage>
</organism>
<keyword evidence="2" id="KW-0732">Signal</keyword>
<gene>
    <name evidence="3" type="ORF">FA10DRAFT_259758</name>
</gene>
<evidence type="ECO:0000313" key="3">
    <source>
        <dbReference type="EMBL" id="PWN89764.1"/>
    </source>
</evidence>
<feature type="transmembrane region" description="Helical" evidence="1">
    <location>
        <begin position="259"/>
        <end position="292"/>
    </location>
</feature>
<protein>
    <submittedName>
        <fullName evidence="3">Uncharacterized protein</fullName>
    </submittedName>
</protein>
<feature type="transmembrane region" description="Helical" evidence="1">
    <location>
        <begin position="313"/>
        <end position="333"/>
    </location>
</feature>
<keyword evidence="1" id="KW-0472">Membrane</keyword>
<dbReference type="GeneID" id="37041903"/>
<dbReference type="InParanoid" id="A0A316YLS9"/>
<name>A0A316YLS9_9BASI</name>
<keyword evidence="1" id="KW-1133">Transmembrane helix</keyword>
<accession>A0A316YLS9</accession>
<sequence length="391" mass="44829">MHSMLHFFLFLLLVGQSLAMPTHVNMLHKRFDRFCGDKDARQGNDCPNGHNYEFVPKLSGSKVKMHVTKGPKPTGFNCDHTIELQWLVQMTNKALEEETSPLCEGLLANDQKLYKQLAAIINDKSNLWNIPKNMNQVKKWYWTNPEITSTTWPRLGGVQPKTKARTLRGLLSYQTQVRPKMQRNVPNSGIDSSTWPQEFDAYISRMTKQVRKDIDHLDPCDDNVQGSSSTRTVRRWIGSILGAREADGASQAGERQSQAYYLVSATFISIFCLFVVDLVIRLFVSFFIVVLCSPLFVGDEIVFFPLRVDRSRVEVLSFLTLHYILSILASVFADLVDAITFKLLTFVVDRLSFPVLALFFNTFSRFIKRPLFLITDTYESDVKENETRSRF</sequence>
<feature type="chain" id="PRO_5016414367" evidence="2">
    <location>
        <begin position="20"/>
        <end position="391"/>
    </location>
</feature>
<dbReference type="Proteomes" id="UP000245768">
    <property type="component" value="Unassembled WGS sequence"/>
</dbReference>
<dbReference type="AlphaFoldDB" id="A0A316YLS9"/>
<reference evidence="3 4" key="1">
    <citation type="journal article" date="2018" name="Mol. Biol. Evol.">
        <title>Broad Genomic Sampling Reveals a Smut Pathogenic Ancestry of the Fungal Clade Ustilaginomycotina.</title>
        <authorList>
            <person name="Kijpornyongpan T."/>
            <person name="Mondo S.J."/>
            <person name="Barry K."/>
            <person name="Sandor L."/>
            <person name="Lee J."/>
            <person name="Lipzen A."/>
            <person name="Pangilinan J."/>
            <person name="LaButti K."/>
            <person name="Hainaut M."/>
            <person name="Henrissat B."/>
            <person name="Grigoriev I.V."/>
            <person name="Spatafora J.W."/>
            <person name="Aime M.C."/>
        </authorList>
    </citation>
    <scope>NUCLEOTIDE SEQUENCE [LARGE SCALE GENOMIC DNA]</scope>
    <source>
        <strain evidence="3 4">MCA 4198</strain>
    </source>
</reference>
<evidence type="ECO:0000256" key="1">
    <source>
        <dbReference type="SAM" id="Phobius"/>
    </source>
</evidence>